<evidence type="ECO:0000313" key="1">
    <source>
        <dbReference type="EMBL" id="MVM30728.1"/>
    </source>
</evidence>
<sequence length="58" mass="6156">MKKQFIIKSAQAIKNVITPATKLESANILKLAAEDKVCCGGFDVGFTGLANSKPVFSL</sequence>
<reference evidence="1 2" key="1">
    <citation type="submission" date="2019-12" db="EMBL/GenBank/DDBJ databases">
        <title>Spirosoma sp. HMF4905 genome sequencing and assembly.</title>
        <authorList>
            <person name="Kang H."/>
            <person name="Cha I."/>
            <person name="Kim H."/>
            <person name="Joh K."/>
        </authorList>
    </citation>
    <scope>NUCLEOTIDE SEQUENCE [LARGE SCALE GENOMIC DNA]</scope>
    <source>
        <strain evidence="1 2">HMF4905</strain>
    </source>
</reference>
<evidence type="ECO:0000313" key="2">
    <source>
        <dbReference type="Proteomes" id="UP000436006"/>
    </source>
</evidence>
<proteinExistence type="predicted"/>
<dbReference type="EMBL" id="WPIN01000004">
    <property type="protein sequence ID" value="MVM30728.1"/>
    <property type="molecule type" value="Genomic_DNA"/>
</dbReference>
<dbReference type="RefSeq" id="WP_157584975.1">
    <property type="nucleotide sequence ID" value="NZ_WPIN01000004.1"/>
</dbReference>
<dbReference type="Proteomes" id="UP000436006">
    <property type="component" value="Unassembled WGS sequence"/>
</dbReference>
<comment type="caution">
    <text evidence="1">The sequence shown here is derived from an EMBL/GenBank/DDBJ whole genome shotgun (WGS) entry which is preliminary data.</text>
</comment>
<gene>
    <name evidence="1" type="ORF">GO755_11855</name>
</gene>
<protein>
    <submittedName>
        <fullName evidence="1">Uncharacterized protein</fullName>
    </submittedName>
</protein>
<dbReference type="AlphaFoldDB" id="A0A7K1SAN9"/>
<keyword evidence="2" id="KW-1185">Reference proteome</keyword>
<organism evidence="1 2">
    <name type="scientific">Spirosoma arboris</name>
    <dbReference type="NCBI Taxonomy" id="2682092"/>
    <lineage>
        <taxon>Bacteria</taxon>
        <taxon>Pseudomonadati</taxon>
        <taxon>Bacteroidota</taxon>
        <taxon>Cytophagia</taxon>
        <taxon>Cytophagales</taxon>
        <taxon>Cytophagaceae</taxon>
        <taxon>Spirosoma</taxon>
    </lineage>
</organism>
<name>A0A7K1SAN9_9BACT</name>
<accession>A0A7K1SAN9</accession>